<keyword evidence="1" id="KW-0489">Methyltransferase</keyword>
<feature type="site" description="Interaction with substrate rRNA" evidence="1">
    <location>
        <position position="4"/>
    </location>
</feature>
<sequence>MLSYLHGFHAGNHADVLKHAVLALLLDALLVKPKPLVFLDSHAGSGVYDLTSEQARKTDESADGIGRLWARRESFPELARYFDAIAALNPDGGYARYPGSPQLARHCLRADDRLILMELHKAEVRTLRHALDSDPRVNIHHRDGFEGLTALLPPKPPRGLVLIDPPYEVKTDVDQVADCLAAAHARWPTGSYAIWYPRLGVQRDQADRLLRKLSRAIPEFLVAELAVRPQADDFGMHGSGMVIVNPPWRFEERLGTLLPRLADVLATESPQRGTRGESACWRFEWLRRG</sequence>
<dbReference type="Proteomes" id="UP000006062">
    <property type="component" value="Chromosome"/>
</dbReference>
<name>I3YA01_THIV6</name>
<comment type="similarity">
    <text evidence="1">Belongs to the RlmJ family.</text>
</comment>
<feature type="binding site" evidence="1">
    <location>
        <position position="118"/>
    </location>
    <ligand>
        <name>S-adenosyl-L-methionine</name>
        <dbReference type="ChEBI" id="CHEBI:59789"/>
    </ligand>
</feature>
<gene>
    <name evidence="1" type="primary">rlmJ</name>
    <name evidence="2" type="ordered locus">Thivi_1848</name>
</gene>
<dbReference type="InterPro" id="IPR007473">
    <property type="entry name" value="RlmJ"/>
</dbReference>
<dbReference type="RefSeq" id="WP_014778279.1">
    <property type="nucleotide sequence ID" value="NC_018012.1"/>
</dbReference>
<dbReference type="Pfam" id="PF04378">
    <property type="entry name" value="RsmJ"/>
    <property type="match status" value="1"/>
</dbReference>
<dbReference type="SUPFAM" id="SSF53335">
    <property type="entry name" value="S-adenosyl-L-methionine-dependent methyltransferases"/>
    <property type="match status" value="1"/>
</dbReference>
<dbReference type="STRING" id="765911.Thivi_1848"/>
<protein>
    <recommendedName>
        <fullName evidence="1">Ribosomal RNA large subunit methyltransferase J</fullName>
        <ecNumber evidence="1">2.1.1.266</ecNumber>
    </recommendedName>
    <alternativeName>
        <fullName evidence="1">23S rRNA (adenine(2030)-N6)-methyltransferase</fullName>
    </alternativeName>
    <alternativeName>
        <fullName evidence="1">23S rRNA m6A2030 methyltransferase</fullName>
    </alternativeName>
</protein>
<dbReference type="InterPro" id="IPR029063">
    <property type="entry name" value="SAM-dependent_MTases_sf"/>
</dbReference>
<feature type="binding site" evidence="1">
    <location>
        <position position="164"/>
    </location>
    <ligand>
        <name>S-adenosyl-L-methionine</name>
        <dbReference type="ChEBI" id="CHEBI:59789"/>
    </ligand>
</feature>
<dbReference type="Gene3D" id="3.40.50.150">
    <property type="entry name" value="Vaccinia Virus protein VP39"/>
    <property type="match status" value="1"/>
</dbReference>
<dbReference type="HAMAP" id="MF_00934">
    <property type="entry name" value="23SrRNA_methyltr_J"/>
    <property type="match status" value="1"/>
</dbReference>
<dbReference type="PANTHER" id="PTHR37426:SF1">
    <property type="entry name" value="RIBOSOMAL RNA LARGE SUBUNIT METHYLTRANSFERASE J"/>
    <property type="match status" value="1"/>
</dbReference>
<keyword evidence="1" id="KW-0808">Transferase</keyword>
<dbReference type="PANTHER" id="PTHR37426">
    <property type="entry name" value="RIBOSOMAL RNA LARGE SUBUNIT METHYLTRANSFERASE J"/>
    <property type="match status" value="1"/>
</dbReference>
<dbReference type="GO" id="GO:0036307">
    <property type="term" value="F:23S rRNA (adenine(2030)-N(6))-methyltransferase activity"/>
    <property type="evidence" value="ECO:0007669"/>
    <property type="project" value="UniProtKB-UniRule"/>
</dbReference>
<evidence type="ECO:0000313" key="2">
    <source>
        <dbReference type="EMBL" id="AFL73819.1"/>
    </source>
</evidence>
<dbReference type="HOGENOM" id="CLU_061769_0_0_6"/>
<dbReference type="AlphaFoldDB" id="I3YA01"/>
<comment type="function">
    <text evidence="1">Specifically methylates the adenine in position 2030 of 23S rRNA.</text>
</comment>
<keyword evidence="3" id="KW-1185">Reference proteome</keyword>
<evidence type="ECO:0000313" key="3">
    <source>
        <dbReference type="Proteomes" id="UP000006062"/>
    </source>
</evidence>
<evidence type="ECO:0000256" key="1">
    <source>
        <dbReference type="HAMAP-Rule" id="MF_00934"/>
    </source>
</evidence>
<dbReference type="GO" id="GO:0070475">
    <property type="term" value="P:rRNA base methylation"/>
    <property type="evidence" value="ECO:0007669"/>
    <property type="project" value="UniProtKB-UniRule"/>
</dbReference>
<feature type="binding site" evidence="1">
    <location>
        <begin position="143"/>
        <end position="144"/>
    </location>
    <ligand>
        <name>S-adenosyl-L-methionine</name>
        <dbReference type="ChEBI" id="CHEBI:59789"/>
    </ligand>
</feature>
<feature type="active site" description="Proton acceptor" evidence="1">
    <location>
        <position position="164"/>
    </location>
</feature>
<organism evidence="2 3">
    <name type="scientific">Thiocystis violascens (strain ATCC 17096 / DSM 198 / 6111)</name>
    <name type="common">Chromatium violascens</name>
    <dbReference type="NCBI Taxonomy" id="765911"/>
    <lineage>
        <taxon>Bacteria</taxon>
        <taxon>Pseudomonadati</taxon>
        <taxon>Pseudomonadota</taxon>
        <taxon>Gammaproteobacteria</taxon>
        <taxon>Chromatiales</taxon>
        <taxon>Chromatiaceae</taxon>
        <taxon>Thiocystis</taxon>
    </lineage>
</organism>
<keyword evidence="1" id="KW-0698">rRNA processing</keyword>
<dbReference type="GO" id="GO:0003723">
    <property type="term" value="F:RNA binding"/>
    <property type="evidence" value="ECO:0007669"/>
    <property type="project" value="UniProtKB-UniRule"/>
</dbReference>
<keyword evidence="1" id="KW-0949">S-adenosyl-L-methionine</keyword>
<comment type="subunit">
    <text evidence="1">Monomer.</text>
</comment>
<accession>I3YA01</accession>
<dbReference type="eggNOG" id="COG2961">
    <property type="taxonomic scope" value="Bacteria"/>
</dbReference>
<dbReference type="OrthoDB" id="9791274at2"/>
<dbReference type="EMBL" id="CP003154">
    <property type="protein sequence ID" value="AFL73819.1"/>
    <property type="molecule type" value="Genomic_DNA"/>
</dbReference>
<dbReference type="GO" id="GO:0005829">
    <property type="term" value="C:cytosol"/>
    <property type="evidence" value="ECO:0007669"/>
    <property type="project" value="TreeGrafter"/>
</dbReference>
<dbReference type="KEGG" id="tvi:Thivi_1848"/>
<feature type="binding site" evidence="1">
    <location>
        <position position="19"/>
    </location>
    <ligand>
        <name>S-adenosyl-L-methionine</name>
        <dbReference type="ChEBI" id="CHEBI:59789"/>
    </ligand>
</feature>
<feature type="binding site" evidence="1">
    <location>
        <position position="100"/>
    </location>
    <ligand>
        <name>S-adenosyl-L-methionine</name>
        <dbReference type="ChEBI" id="CHEBI:59789"/>
    </ligand>
</feature>
<proteinExistence type="inferred from homology"/>
<feature type="binding site" evidence="1">
    <location>
        <position position="42"/>
    </location>
    <ligand>
        <name>S-adenosyl-L-methionine</name>
        <dbReference type="ChEBI" id="CHEBI:59789"/>
    </ligand>
</feature>
<reference evidence="2 3" key="1">
    <citation type="submission" date="2012-06" db="EMBL/GenBank/DDBJ databases">
        <title>Complete sequence of Thiocystis violascens DSM 198.</title>
        <authorList>
            <consortium name="US DOE Joint Genome Institute"/>
            <person name="Lucas S."/>
            <person name="Han J."/>
            <person name="Lapidus A."/>
            <person name="Cheng J.-F."/>
            <person name="Goodwin L."/>
            <person name="Pitluck S."/>
            <person name="Peters L."/>
            <person name="Ovchinnikova G."/>
            <person name="Teshima H."/>
            <person name="Detter J.C."/>
            <person name="Han C."/>
            <person name="Tapia R."/>
            <person name="Land M."/>
            <person name="Hauser L."/>
            <person name="Kyrpides N."/>
            <person name="Ivanova N."/>
            <person name="Pagani I."/>
            <person name="Vogl K."/>
            <person name="Liu Z."/>
            <person name="Frigaard N.-U."/>
            <person name="Bryant D."/>
            <person name="Woyke T."/>
        </authorList>
    </citation>
    <scope>NUCLEOTIDE SEQUENCE [LARGE SCALE GENOMIC DNA]</scope>
    <source>
        <strain evidence="3">ATCC 17096 / DSM 198 / 6111</strain>
    </source>
</reference>
<dbReference type="EC" id="2.1.1.266" evidence="1"/>
<comment type="catalytic activity">
    <reaction evidence="1">
        <text>adenosine(2030) in 23S rRNA + S-adenosyl-L-methionine = N(6)-methyladenosine(2030) in 23S rRNA + S-adenosyl-L-homocysteine + H(+)</text>
        <dbReference type="Rhea" id="RHEA:43736"/>
        <dbReference type="Rhea" id="RHEA-COMP:10668"/>
        <dbReference type="Rhea" id="RHEA-COMP:10669"/>
        <dbReference type="ChEBI" id="CHEBI:15378"/>
        <dbReference type="ChEBI" id="CHEBI:57856"/>
        <dbReference type="ChEBI" id="CHEBI:59789"/>
        <dbReference type="ChEBI" id="CHEBI:74411"/>
        <dbReference type="ChEBI" id="CHEBI:74449"/>
        <dbReference type="EC" id="2.1.1.266"/>
    </reaction>
</comment>
<keyword evidence="1" id="KW-0694">RNA-binding</keyword>